<dbReference type="InterPro" id="IPR007407">
    <property type="entry name" value="DUF459"/>
</dbReference>
<protein>
    <recommendedName>
        <fullName evidence="4">DUF459 domain-containing protein</fullName>
    </recommendedName>
</protein>
<dbReference type="STRING" id="1938817.SAMN06296008_101159"/>
<gene>
    <name evidence="2" type="ORF">SAMN06296008_101159</name>
</gene>
<sequence>MAKPFTPLRLVILFGLIILTNSILWLDSLDNYFNNRDHIQVSNFIPNWLFSPSQQLHLQKKLIPFSTSDSKPQKHIAEESPIPIIQFSQTTGSVPKVLFAGDSLMQGVAPIAIAELKKIYPNGKFVDLSQQSTGLTVRRYFDWPKKIAEESLRQGFNTVVIFLGANDPWDIYDNKARYIFPSDEWQDAYRQRVNEVLVFAQAHQIHIIWVGLPNMDVERVKNGAILQNSIFASETKKYDFEFISTESILGSLDEPFKKYLQDSQKGAILIRGNDGIHFTPYGYRLVSNQIVQSFKERF</sequence>
<evidence type="ECO:0008006" key="4">
    <source>
        <dbReference type="Google" id="ProtNLM"/>
    </source>
</evidence>
<dbReference type="EMBL" id="FWXJ01000001">
    <property type="protein sequence ID" value="SMC30358.1"/>
    <property type="molecule type" value="Genomic_DNA"/>
</dbReference>
<organism evidence="2 3">
    <name type="scientific">Polynucleobacter kasalickyi</name>
    <dbReference type="NCBI Taxonomy" id="1938817"/>
    <lineage>
        <taxon>Bacteria</taxon>
        <taxon>Pseudomonadati</taxon>
        <taxon>Pseudomonadota</taxon>
        <taxon>Betaproteobacteria</taxon>
        <taxon>Burkholderiales</taxon>
        <taxon>Burkholderiaceae</taxon>
        <taxon>Polynucleobacter</taxon>
    </lineage>
</organism>
<reference evidence="2 3" key="1">
    <citation type="submission" date="2017-04" db="EMBL/GenBank/DDBJ databases">
        <authorList>
            <person name="Afonso C.L."/>
            <person name="Miller P.J."/>
            <person name="Scott M.A."/>
            <person name="Spackman E."/>
            <person name="Goraichik I."/>
            <person name="Dimitrov K.M."/>
            <person name="Suarez D.L."/>
            <person name="Swayne D.E."/>
        </authorList>
    </citation>
    <scope>NUCLEOTIDE SEQUENCE [LARGE SCALE GENOMIC DNA]</scope>
    <source>
        <strain evidence="2 3">VK13</strain>
    </source>
</reference>
<dbReference type="AlphaFoldDB" id="A0A1W1Y3P2"/>
<keyword evidence="1" id="KW-0472">Membrane</keyword>
<evidence type="ECO:0000313" key="3">
    <source>
        <dbReference type="Proteomes" id="UP000192708"/>
    </source>
</evidence>
<keyword evidence="1" id="KW-0812">Transmembrane</keyword>
<dbReference type="SUPFAM" id="SSF52266">
    <property type="entry name" value="SGNH hydrolase"/>
    <property type="match status" value="1"/>
</dbReference>
<accession>A0A1W1Y3P2</accession>
<dbReference type="GO" id="GO:0016788">
    <property type="term" value="F:hydrolase activity, acting on ester bonds"/>
    <property type="evidence" value="ECO:0007669"/>
    <property type="project" value="UniProtKB-ARBA"/>
</dbReference>
<keyword evidence="1" id="KW-1133">Transmembrane helix</keyword>
<dbReference type="Pfam" id="PF04311">
    <property type="entry name" value="DUF459"/>
    <property type="match status" value="1"/>
</dbReference>
<proteinExistence type="predicted"/>
<feature type="transmembrane region" description="Helical" evidence="1">
    <location>
        <begin position="7"/>
        <end position="26"/>
    </location>
</feature>
<name>A0A1W1Y3P2_9BURK</name>
<dbReference type="Proteomes" id="UP000192708">
    <property type="component" value="Unassembled WGS sequence"/>
</dbReference>
<keyword evidence="3" id="KW-1185">Reference proteome</keyword>
<evidence type="ECO:0000313" key="2">
    <source>
        <dbReference type="EMBL" id="SMC30358.1"/>
    </source>
</evidence>
<dbReference type="Gene3D" id="3.40.50.1110">
    <property type="entry name" value="SGNH hydrolase"/>
    <property type="match status" value="1"/>
</dbReference>
<dbReference type="InterPro" id="IPR036514">
    <property type="entry name" value="SGNH_hydro_sf"/>
</dbReference>
<evidence type="ECO:0000256" key="1">
    <source>
        <dbReference type="SAM" id="Phobius"/>
    </source>
</evidence>